<evidence type="ECO:0000313" key="10">
    <source>
        <dbReference type="Proteomes" id="UP000076643"/>
    </source>
</evidence>
<dbReference type="Proteomes" id="UP000076643">
    <property type="component" value="Unassembled WGS sequence"/>
</dbReference>
<dbReference type="InterPro" id="IPR016162">
    <property type="entry name" value="Ald_DH_N"/>
</dbReference>
<dbReference type="Gene3D" id="3.40.309.10">
    <property type="entry name" value="Aldehyde Dehydrogenase, Chain A, domain 2"/>
    <property type="match status" value="1"/>
</dbReference>
<keyword evidence="2 4" id="KW-0560">Oxidoreductase</keyword>
<dbReference type="InterPro" id="IPR029510">
    <property type="entry name" value="Ald_DH_CS_GLU"/>
</dbReference>
<dbReference type="Pfam" id="PF00171">
    <property type="entry name" value="Aldedh"/>
    <property type="match status" value="1"/>
</dbReference>
<reference evidence="9 10" key="1">
    <citation type="submission" date="2013-07" db="EMBL/GenBank/DDBJ databases">
        <title>Comparative Genomic and Metabolomic Analysis of Twelve Strains of Pseudoalteromonas luteoviolacea.</title>
        <authorList>
            <person name="Vynne N.G."/>
            <person name="Mansson M."/>
            <person name="Gram L."/>
        </authorList>
    </citation>
    <scope>NUCLEOTIDE SEQUENCE [LARGE SCALE GENOMIC DNA]</scope>
    <source>
        <strain evidence="9 10">DSM 6061</strain>
    </source>
</reference>
<sequence length="463" mass="51469">MKTEHDSALEQLLFRLKAAYLEQPYTSCALRVEKLVALKSAIANHRTELVSAAQSDFSHRAELDTVMADMVPTVNHIGHISRNLKKWMKPDKRSPGIEFLPSQTYIEYVPKGVVGIIAPWNYPIQLSLVPLATAIAAGNKVMLKLSEYTPNVNKVIRSILACLSEDCVVVEGDGQIGIRFSELPFDHVFFTGSTHVGRKVYQACAKNLVPVTLELGGKSPVIVLNDVNIDKVVLDLAFAKRMNCGQICVAPDYVLVHQAVYEQFVHKLKEHLKRPNKYESSTGLLTDDHKSRLAAMLQQAESKGLEVWHSKPLETATADDFGVHLVFDPPSGLQVMQEEVFGPILNIFKVTDLEHAQSIIRSTETPLACYLYTENKCAQNDIKYRLACGSLSINDMLLHVAVADLPFGGVGSSGFGQYHSIEGFKTFSHGKGVFISSAHAWRSKMFDKYSHIIGKVLTWLYLK</sequence>
<dbReference type="GO" id="GO:0004029">
    <property type="term" value="F:aldehyde dehydrogenase (NAD+) activity"/>
    <property type="evidence" value="ECO:0007669"/>
    <property type="project" value="TreeGrafter"/>
</dbReference>
<dbReference type="PATRIC" id="fig|1365250.3.peg.2169"/>
<keyword evidence="10" id="KW-1185">Reference proteome</keyword>
<dbReference type="SUPFAM" id="SSF53720">
    <property type="entry name" value="ALDH-like"/>
    <property type="match status" value="1"/>
</dbReference>
<evidence type="ECO:0000256" key="6">
    <source>
        <dbReference type="PROSITE-ProRule" id="PRU10007"/>
    </source>
</evidence>
<dbReference type="PROSITE" id="PS00687">
    <property type="entry name" value="ALDEHYDE_DEHYDR_GLU"/>
    <property type="match status" value="1"/>
</dbReference>
<proteinExistence type="inferred from homology"/>
<dbReference type="GO" id="GO:0005737">
    <property type="term" value="C:cytoplasm"/>
    <property type="evidence" value="ECO:0007669"/>
    <property type="project" value="TreeGrafter"/>
</dbReference>
<feature type="active site" evidence="5">
    <location>
        <position position="248"/>
    </location>
</feature>
<evidence type="ECO:0000256" key="2">
    <source>
        <dbReference type="ARBA" id="ARBA00023002"/>
    </source>
</evidence>
<evidence type="ECO:0000259" key="8">
    <source>
        <dbReference type="Pfam" id="PF00171"/>
    </source>
</evidence>
<dbReference type="PANTHER" id="PTHR43570">
    <property type="entry name" value="ALDEHYDE DEHYDROGENASE"/>
    <property type="match status" value="1"/>
</dbReference>
<dbReference type="GO" id="GO:0006081">
    <property type="term" value="P:aldehyde metabolic process"/>
    <property type="evidence" value="ECO:0007669"/>
    <property type="project" value="InterPro"/>
</dbReference>
<dbReference type="InterPro" id="IPR016163">
    <property type="entry name" value="Ald_DH_C"/>
</dbReference>
<accession>A0A166WZ20</accession>
<evidence type="ECO:0000256" key="3">
    <source>
        <dbReference type="ARBA" id="ARBA00023027"/>
    </source>
</evidence>
<feature type="domain" description="Aldehyde dehydrogenase" evidence="8">
    <location>
        <begin position="26"/>
        <end position="431"/>
    </location>
</feature>
<comment type="similarity">
    <text evidence="1 4 7">Belongs to the aldehyde dehydrogenase family.</text>
</comment>
<dbReference type="Gene3D" id="3.40.605.10">
    <property type="entry name" value="Aldehyde Dehydrogenase, Chain A, domain 1"/>
    <property type="match status" value="1"/>
</dbReference>
<dbReference type="PIRSF" id="PIRSF036492">
    <property type="entry name" value="ALDH"/>
    <property type="match status" value="1"/>
</dbReference>
<evidence type="ECO:0000256" key="4">
    <source>
        <dbReference type="PIRNR" id="PIRNR036492"/>
    </source>
</evidence>
<dbReference type="InterPro" id="IPR016161">
    <property type="entry name" value="Ald_DH/histidinol_DH"/>
</dbReference>
<name>A0A166WZ20_9GAMM</name>
<dbReference type="PANTHER" id="PTHR43570:SF20">
    <property type="entry name" value="ALDEHYDE DEHYDROGENASE ALDX-RELATED"/>
    <property type="match status" value="1"/>
</dbReference>
<evidence type="ECO:0000313" key="9">
    <source>
        <dbReference type="EMBL" id="KZN39056.1"/>
    </source>
</evidence>
<dbReference type="AlphaFoldDB" id="A0A166WZ20"/>
<dbReference type="EMBL" id="AUYB01000100">
    <property type="protein sequence ID" value="KZN39056.1"/>
    <property type="molecule type" value="Genomic_DNA"/>
</dbReference>
<dbReference type="RefSeq" id="WP_063365214.1">
    <property type="nucleotide sequence ID" value="NZ_AQHB01000049.1"/>
</dbReference>
<keyword evidence="3" id="KW-0520">NAD</keyword>
<evidence type="ECO:0000256" key="1">
    <source>
        <dbReference type="ARBA" id="ARBA00009986"/>
    </source>
</evidence>
<evidence type="ECO:0000256" key="5">
    <source>
        <dbReference type="PIRSR" id="PIRSR036492-1"/>
    </source>
</evidence>
<gene>
    <name evidence="9" type="ORF">N475_14695</name>
</gene>
<protein>
    <recommendedName>
        <fullName evidence="4">Aldehyde dehydrogenase</fullName>
    </recommendedName>
</protein>
<feature type="active site" evidence="5 6">
    <location>
        <position position="214"/>
    </location>
</feature>
<evidence type="ECO:0000256" key="7">
    <source>
        <dbReference type="RuleBase" id="RU003345"/>
    </source>
</evidence>
<dbReference type="InterPro" id="IPR015590">
    <property type="entry name" value="Aldehyde_DH_dom"/>
</dbReference>
<dbReference type="InterPro" id="IPR012394">
    <property type="entry name" value="Aldehyde_DH_NAD(P)"/>
</dbReference>
<comment type="caution">
    <text evidence="9">The sequence shown here is derived from an EMBL/GenBank/DDBJ whole genome shotgun (WGS) entry which is preliminary data.</text>
</comment>
<organism evidence="9 10">
    <name type="scientific">Pseudoalteromonas luteoviolacea DSM 6061</name>
    <dbReference type="NCBI Taxonomy" id="1365250"/>
    <lineage>
        <taxon>Bacteria</taxon>
        <taxon>Pseudomonadati</taxon>
        <taxon>Pseudomonadota</taxon>
        <taxon>Gammaproteobacteria</taxon>
        <taxon>Alteromonadales</taxon>
        <taxon>Pseudoalteromonadaceae</taxon>
        <taxon>Pseudoalteromonas</taxon>
    </lineage>
</organism>